<proteinExistence type="predicted"/>
<comment type="caution">
    <text evidence="1">The sequence shown here is derived from an EMBL/GenBank/DDBJ whole genome shotgun (WGS) entry which is preliminary data.</text>
</comment>
<dbReference type="RefSeq" id="WP_212006988.1">
    <property type="nucleotide sequence ID" value="NZ_JAAFYZ010000002.1"/>
</dbReference>
<name>A0ABS5KGD6_9ACTN</name>
<keyword evidence="2" id="KW-1185">Reference proteome</keyword>
<dbReference type="Proteomes" id="UP000730482">
    <property type="component" value="Unassembled WGS sequence"/>
</dbReference>
<organism evidence="1 2">
    <name type="scientific">Catenulispora pinistramenti</name>
    <dbReference type="NCBI Taxonomy" id="2705254"/>
    <lineage>
        <taxon>Bacteria</taxon>
        <taxon>Bacillati</taxon>
        <taxon>Actinomycetota</taxon>
        <taxon>Actinomycetes</taxon>
        <taxon>Catenulisporales</taxon>
        <taxon>Catenulisporaceae</taxon>
        <taxon>Catenulispora</taxon>
    </lineage>
</organism>
<dbReference type="EMBL" id="JAAFYZ010000002">
    <property type="protein sequence ID" value="MBS2545322.1"/>
    <property type="molecule type" value="Genomic_DNA"/>
</dbReference>
<protein>
    <submittedName>
        <fullName evidence="1">Uncharacterized protein</fullName>
    </submittedName>
</protein>
<reference evidence="1 2" key="1">
    <citation type="submission" date="2020-02" db="EMBL/GenBank/DDBJ databases">
        <title>Acidophilic actinobacteria isolated from forest soil.</title>
        <authorList>
            <person name="Golinska P."/>
        </authorList>
    </citation>
    <scope>NUCLEOTIDE SEQUENCE [LARGE SCALE GENOMIC DNA]</scope>
    <source>
        <strain evidence="1 2">NL8</strain>
    </source>
</reference>
<evidence type="ECO:0000313" key="1">
    <source>
        <dbReference type="EMBL" id="MBS2545322.1"/>
    </source>
</evidence>
<sequence>MSVRIAFTDPHALIERCDTTEVRIAAGLDDVEDSAVIPTDDWRPLTPVQAQRLRATASDNPSTVTEIVSVLADWSVAAPGRPLIEHVAGFDPFAGRYGADFLAAVDEQPGQPTTTIDPGVGLRLGIHLDNHDKLPLAERTASRRRVGLNLGPGHRYLLLGTTDVLDICAANGADRRYYPHTNDIRRHVAAGGLLRLLRIRLDPGDAYITPTELVPHDGSTLIAKDPSRIAFWLGHWPTGTLESLI</sequence>
<gene>
    <name evidence="1" type="ORF">KGQ19_00420</name>
</gene>
<evidence type="ECO:0000313" key="2">
    <source>
        <dbReference type="Proteomes" id="UP000730482"/>
    </source>
</evidence>
<accession>A0ABS5KGD6</accession>